<gene>
    <name evidence="3" type="ORF">EXIGLDRAFT_720069</name>
</gene>
<dbReference type="STRING" id="1314781.A0A165GMK6"/>
<dbReference type="AlphaFoldDB" id="A0A165GMK6"/>
<dbReference type="EMBL" id="KV426041">
    <property type="protein sequence ID" value="KZV90742.1"/>
    <property type="molecule type" value="Genomic_DNA"/>
</dbReference>
<dbReference type="Proteomes" id="UP000077266">
    <property type="component" value="Unassembled WGS sequence"/>
</dbReference>
<accession>A0A165GMK6</accession>
<dbReference type="CDD" id="cd00920">
    <property type="entry name" value="Cupredoxin"/>
    <property type="match status" value="1"/>
</dbReference>
<dbReference type="PANTHER" id="PTHR34883:SF15">
    <property type="entry name" value="EXTRACELLULAR SERINE-RICH PROTEIN"/>
    <property type="match status" value="1"/>
</dbReference>
<dbReference type="PANTHER" id="PTHR34883">
    <property type="entry name" value="SERINE-RICH PROTEIN, PUTATIVE-RELATED-RELATED"/>
    <property type="match status" value="1"/>
</dbReference>
<reference evidence="3 4" key="1">
    <citation type="journal article" date="2016" name="Mol. Biol. Evol.">
        <title>Comparative Genomics of Early-Diverging Mushroom-Forming Fungi Provides Insights into the Origins of Lignocellulose Decay Capabilities.</title>
        <authorList>
            <person name="Nagy L.G."/>
            <person name="Riley R."/>
            <person name="Tritt A."/>
            <person name="Adam C."/>
            <person name="Daum C."/>
            <person name="Floudas D."/>
            <person name="Sun H."/>
            <person name="Yadav J.S."/>
            <person name="Pangilinan J."/>
            <person name="Larsson K.H."/>
            <person name="Matsuura K."/>
            <person name="Barry K."/>
            <person name="Labutti K."/>
            <person name="Kuo R."/>
            <person name="Ohm R.A."/>
            <person name="Bhattacharya S.S."/>
            <person name="Shirouzu T."/>
            <person name="Yoshinaga Y."/>
            <person name="Martin F.M."/>
            <person name="Grigoriev I.V."/>
            <person name="Hibbett D.S."/>
        </authorList>
    </citation>
    <scope>NUCLEOTIDE SEQUENCE [LARGE SCALE GENOMIC DNA]</scope>
    <source>
        <strain evidence="3 4">HHB12029</strain>
    </source>
</reference>
<evidence type="ECO:0000256" key="2">
    <source>
        <dbReference type="SAM" id="SignalP"/>
    </source>
</evidence>
<dbReference type="InParanoid" id="A0A165GMK6"/>
<dbReference type="OrthoDB" id="2331100at2759"/>
<feature type="chain" id="PRO_5007858214" description="Cupredoxin" evidence="2">
    <location>
        <begin position="17"/>
        <end position="232"/>
    </location>
</feature>
<feature type="region of interest" description="Disordered" evidence="1">
    <location>
        <begin position="150"/>
        <end position="207"/>
    </location>
</feature>
<protein>
    <recommendedName>
        <fullName evidence="5">Cupredoxin</fullName>
    </recommendedName>
</protein>
<evidence type="ECO:0008006" key="5">
    <source>
        <dbReference type="Google" id="ProtNLM"/>
    </source>
</evidence>
<dbReference type="SUPFAM" id="SSF49503">
    <property type="entry name" value="Cupredoxins"/>
    <property type="match status" value="1"/>
</dbReference>
<feature type="signal peptide" evidence="2">
    <location>
        <begin position="1"/>
        <end position="16"/>
    </location>
</feature>
<keyword evidence="4" id="KW-1185">Reference proteome</keyword>
<feature type="compositionally biased region" description="Low complexity" evidence="1">
    <location>
        <begin position="172"/>
        <end position="202"/>
    </location>
</feature>
<dbReference type="InterPro" id="IPR008972">
    <property type="entry name" value="Cupredoxin"/>
</dbReference>
<evidence type="ECO:0000256" key="1">
    <source>
        <dbReference type="SAM" id="MobiDB-lite"/>
    </source>
</evidence>
<name>A0A165GMK6_EXIGL</name>
<evidence type="ECO:0000313" key="3">
    <source>
        <dbReference type="EMBL" id="KZV90742.1"/>
    </source>
</evidence>
<organism evidence="3 4">
    <name type="scientific">Exidia glandulosa HHB12029</name>
    <dbReference type="NCBI Taxonomy" id="1314781"/>
    <lineage>
        <taxon>Eukaryota</taxon>
        <taxon>Fungi</taxon>
        <taxon>Dikarya</taxon>
        <taxon>Basidiomycota</taxon>
        <taxon>Agaricomycotina</taxon>
        <taxon>Agaricomycetes</taxon>
        <taxon>Auriculariales</taxon>
        <taxon>Exidiaceae</taxon>
        <taxon>Exidia</taxon>
    </lineage>
</organism>
<feature type="compositionally biased region" description="Polar residues" evidence="1">
    <location>
        <begin position="162"/>
        <end position="171"/>
    </location>
</feature>
<evidence type="ECO:0000313" key="4">
    <source>
        <dbReference type="Proteomes" id="UP000077266"/>
    </source>
</evidence>
<keyword evidence="2" id="KW-0732">Signal</keyword>
<proteinExistence type="predicted"/>
<dbReference type="Gene3D" id="2.60.40.420">
    <property type="entry name" value="Cupredoxins - blue copper proteins"/>
    <property type="match status" value="1"/>
</dbReference>
<dbReference type="InterPro" id="IPR052953">
    <property type="entry name" value="Ser-rich/MCO-related"/>
</dbReference>
<sequence>MFQSLTLLALAAVVSAQTVWDVTVGGAKAGFTFSPSSTTAKNGDIVRFTFAGPMGNHTVTQSTFAAPCTAVDGGFDSGYAPVGLPAGTTTTSQEWNVTITDETKPIWFYCKQALPSPHCLMGMVGAINPPPSGNTIDKFITAAKAVTPFPPQSAGTGPGIAATTSGKPTALTSSSSDTASGTDSATGTNTASGSGTSPSNTGAPGGAAFAQTATSGGAVAAAVLAGVAAFML</sequence>